<protein>
    <submittedName>
        <fullName evidence="2">Serine/threonine protein kinase</fullName>
    </submittedName>
</protein>
<gene>
    <name evidence="2" type="ORF">D7X32_27065</name>
</gene>
<organism evidence="2 3">
    <name type="scientific">Corallococcus carmarthensis</name>
    <dbReference type="NCBI Taxonomy" id="2316728"/>
    <lineage>
        <taxon>Bacteria</taxon>
        <taxon>Pseudomonadati</taxon>
        <taxon>Myxococcota</taxon>
        <taxon>Myxococcia</taxon>
        <taxon>Myxococcales</taxon>
        <taxon>Cystobacterineae</taxon>
        <taxon>Myxococcaceae</taxon>
        <taxon>Corallococcus</taxon>
    </lineage>
</organism>
<dbReference type="Proteomes" id="UP000268313">
    <property type="component" value="Unassembled WGS sequence"/>
</dbReference>
<reference evidence="3" key="1">
    <citation type="submission" date="2018-09" db="EMBL/GenBank/DDBJ databases">
        <authorList>
            <person name="Livingstone P.G."/>
            <person name="Whitworth D.E."/>
        </authorList>
    </citation>
    <scope>NUCLEOTIDE SEQUENCE [LARGE SCALE GENOMIC DNA]</scope>
    <source>
        <strain evidence="3">CA043D</strain>
    </source>
</reference>
<keyword evidence="3" id="KW-1185">Reference proteome</keyword>
<evidence type="ECO:0000256" key="1">
    <source>
        <dbReference type="SAM" id="MobiDB-lite"/>
    </source>
</evidence>
<evidence type="ECO:0000313" key="3">
    <source>
        <dbReference type="Proteomes" id="UP000268313"/>
    </source>
</evidence>
<evidence type="ECO:0000313" key="2">
    <source>
        <dbReference type="EMBL" id="RKG99275.1"/>
    </source>
</evidence>
<feature type="compositionally biased region" description="Pro residues" evidence="1">
    <location>
        <begin position="19"/>
        <end position="38"/>
    </location>
</feature>
<feature type="region of interest" description="Disordered" evidence="1">
    <location>
        <begin position="1"/>
        <end position="40"/>
    </location>
</feature>
<feature type="compositionally biased region" description="Pro residues" evidence="1">
    <location>
        <begin position="1"/>
        <end position="11"/>
    </location>
</feature>
<sequence>PKVEPTPPPAPEALAAPVQEPPPVAAVEEPPPAKPEPPAVKAVAVKTVRDNPAPKRTESASESAVRDQILSTVRQVESSPLYADNKVHKGLTQQAALNYLDKQIKRLENADDSVGRAEILGDLRDWKQRYLK</sequence>
<dbReference type="AlphaFoldDB" id="A0A3A8JVP2"/>
<proteinExistence type="predicted"/>
<accession>A0A3A8JVP2</accession>
<dbReference type="GO" id="GO:0004674">
    <property type="term" value="F:protein serine/threonine kinase activity"/>
    <property type="evidence" value="ECO:0007669"/>
    <property type="project" value="UniProtKB-KW"/>
</dbReference>
<name>A0A3A8JVP2_9BACT</name>
<comment type="caution">
    <text evidence="2">The sequence shown here is derived from an EMBL/GenBank/DDBJ whole genome shotgun (WGS) entry which is preliminary data.</text>
</comment>
<keyword evidence="2" id="KW-0418">Kinase</keyword>
<feature type="non-terminal residue" evidence="2">
    <location>
        <position position="1"/>
    </location>
</feature>
<dbReference type="EMBL" id="RAWE01000118">
    <property type="protein sequence ID" value="RKG99275.1"/>
    <property type="molecule type" value="Genomic_DNA"/>
</dbReference>
<keyword evidence="2" id="KW-0723">Serine/threonine-protein kinase</keyword>
<keyword evidence="2" id="KW-0808">Transferase</keyword>